<protein>
    <submittedName>
        <fullName evidence="1">Uncharacterized protein</fullName>
    </submittedName>
</protein>
<dbReference type="AlphaFoldDB" id="A0A8G1A0L9"/>
<dbReference type="RefSeq" id="WP_220681980.1">
    <property type="nucleotide sequence ID" value="NZ_CP037968.1"/>
</dbReference>
<dbReference type="InterPro" id="IPR055979">
    <property type="entry name" value="DUF7557"/>
</dbReference>
<dbReference type="Pfam" id="PF24434">
    <property type="entry name" value="DUF7557"/>
    <property type="match status" value="1"/>
</dbReference>
<dbReference type="EMBL" id="CP037968">
    <property type="protein sequence ID" value="QYZ78236.1"/>
    <property type="molecule type" value="Genomic_DNA"/>
</dbReference>
<gene>
    <name evidence="1" type="ORF">E2N92_01725</name>
</gene>
<dbReference type="KEGG" id="mfk:E2N92_01725"/>
<evidence type="ECO:0000313" key="1">
    <source>
        <dbReference type="EMBL" id="QYZ78236.1"/>
    </source>
</evidence>
<reference evidence="1" key="1">
    <citation type="journal article" date="2005" name="Int. J. Syst. Evol. Microbiol.">
        <title>Methanofollis formosanus sp. nov., isolated from a fish pond.</title>
        <authorList>
            <person name="Wu S.Y."/>
            <person name="Chen S.C."/>
            <person name="Lai M.C."/>
        </authorList>
    </citation>
    <scope>NUCLEOTIDE SEQUENCE</scope>
    <source>
        <strain evidence="1">ML15</strain>
    </source>
</reference>
<evidence type="ECO:0000313" key="2">
    <source>
        <dbReference type="Proteomes" id="UP000826709"/>
    </source>
</evidence>
<keyword evidence="2" id="KW-1185">Reference proteome</keyword>
<accession>A0A8G1A0L9</accession>
<name>A0A8G1A0L9_9EURY</name>
<proteinExistence type="predicted"/>
<dbReference type="OrthoDB" id="7794at2157"/>
<sequence length="93" mass="10442">MPTAADTTTIKIRVPLKHRLDSLKIHPGESYTDVIERLVEMAVDDEPLSDATIKAIEESLEDIKAGRLYTLEQVMAELKDDELSRLLLRDGPP</sequence>
<organism evidence="1 2">
    <name type="scientific">Methanofollis formosanus</name>
    <dbReference type="NCBI Taxonomy" id="299308"/>
    <lineage>
        <taxon>Archaea</taxon>
        <taxon>Methanobacteriati</taxon>
        <taxon>Methanobacteriota</taxon>
        <taxon>Stenosarchaea group</taxon>
        <taxon>Methanomicrobia</taxon>
        <taxon>Methanomicrobiales</taxon>
        <taxon>Methanomicrobiaceae</taxon>
        <taxon>Methanofollis</taxon>
    </lineage>
</organism>
<dbReference type="Proteomes" id="UP000826709">
    <property type="component" value="Chromosome"/>
</dbReference>
<reference evidence="1" key="2">
    <citation type="submission" date="2019-03" db="EMBL/GenBank/DDBJ databases">
        <authorList>
            <person name="Chen S.-C."/>
            <person name="Wu S.-Y."/>
            <person name="Lai M.-C."/>
        </authorList>
    </citation>
    <scope>NUCLEOTIDE SEQUENCE</scope>
    <source>
        <strain evidence="1">ML15</strain>
    </source>
</reference>